<organism evidence="2 3">
    <name type="scientific">Chitinophaga qingshengii</name>
    <dbReference type="NCBI Taxonomy" id="1569794"/>
    <lineage>
        <taxon>Bacteria</taxon>
        <taxon>Pseudomonadati</taxon>
        <taxon>Bacteroidota</taxon>
        <taxon>Chitinophagia</taxon>
        <taxon>Chitinophagales</taxon>
        <taxon>Chitinophagaceae</taxon>
        <taxon>Chitinophaga</taxon>
    </lineage>
</organism>
<dbReference type="EMBL" id="JACVFC010000001">
    <property type="protein sequence ID" value="MBC9929299.1"/>
    <property type="molecule type" value="Genomic_DNA"/>
</dbReference>
<keyword evidence="1" id="KW-0732">Signal</keyword>
<comment type="caution">
    <text evidence="2">The sequence shown here is derived from an EMBL/GenBank/DDBJ whole genome shotgun (WGS) entry which is preliminary data.</text>
</comment>
<keyword evidence="3" id="KW-1185">Reference proteome</keyword>
<feature type="signal peptide" evidence="1">
    <location>
        <begin position="1"/>
        <end position="23"/>
    </location>
</feature>
<proteinExistence type="predicted"/>
<reference evidence="2 3" key="1">
    <citation type="submission" date="2020-09" db="EMBL/GenBank/DDBJ databases">
        <title>Genome sequences of type strains of Chitinophaga qingshengii and Chitinophaga varians.</title>
        <authorList>
            <person name="Kittiwongwattana C."/>
        </authorList>
    </citation>
    <scope>NUCLEOTIDE SEQUENCE [LARGE SCALE GENOMIC DNA]</scope>
    <source>
        <strain evidence="2 3">JCM 30026</strain>
    </source>
</reference>
<dbReference type="RefSeq" id="WP_188086437.1">
    <property type="nucleotide sequence ID" value="NZ_JACVFC010000001.1"/>
</dbReference>
<evidence type="ECO:0008006" key="4">
    <source>
        <dbReference type="Google" id="ProtNLM"/>
    </source>
</evidence>
<evidence type="ECO:0000313" key="3">
    <source>
        <dbReference type="Proteomes" id="UP000659124"/>
    </source>
</evidence>
<evidence type="ECO:0000313" key="2">
    <source>
        <dbReference type="EMBL" id="MBC9929299.1"/>
    </source>
</evidence>
<evidence type="ECO:0000256" key="1">
    <source>
        <dbReference type="SAM" id="SignalP"/>
    </source>
</evidence>
<feature type="chain" id="PRO_5047130509" description="DUF1579 domain-containing protein" evidence="1">
    <location>
        <begin position="24"/>
        <end position="163"/>
    </location>
</feature>
<accession>A0ABR7TG24</accession>
<name>A0ABR7TG24_9BACT</name>
<gene>
    <name evidence="2" type="ORF">ICL07_02875</name>
</gene>
<protein>
    <recommendedName>
        <fullName evidence="4">DUF1579 domain-containing protein</fullName>
    </recommendedName>
</protein>
<sequence>MAKKLWWSSSLVLLLLLADSVGAAAQVRPADFRMLEKLRGTWIMKTRRGAVVETWARTNDSTWSGKTWRVTGTDSSLQQSVALVRQGNDIFFIPAYEGREETSSIRLKLRVLKPIGFVAEDLANDFPQKVTYRFKDEEHLDAKVEGKRDGTVEQYIFPYQRAE</sequence>
<dbReference type="Proteomes" id="UP000659124">
    <property type="component" value="Unassembled WGS sequence"/>
</dbReference>